<accession>A0ABD3JJH2</accession>
<feature type="region of interest" description="Disordered" evidence="9">
    <location>
        <begin position="1"/>
        <end position="39"/>
    </location>
</feature>
<feature type="domain" description="C2H2-type" evidence="10">
    <location>
        <begin position="71"/>
        <end position="98"/>
    </location>
</feature>
<keyword evidence="5" id="KW-0805">Transcription regulation</keyword>
<evidence type="ECO:0000256" key="6">
    <source>
        <dbReference type="ARBA" id="ARBA00023163"/>
    </source>
</evidence>
<gene>
    <name evidence="11" type="ORF">ACJRO7_031901</name>
</gene>
<evidence type="ECO:0000256" key="1">
    <source>
        <dbReference type="ARBA" id="ARBA00004123"/>
    </source>
</evidence>
<evidence type="ECO:0000256" key="9">
    <source>
        <dbReference type="SAM" id="MobiDB-lite"/>
    </source>
</evidence>
<dbReference type="PROSITE" id="PS00028">
    <property type="entry name" value="ZINC_FINGER_C2H2_1"/>
    <property type="match status" value="1"/>
</dbReference>
<dbReference type="InterPro" id="IPR013087">
    <property type="entry name" value="Znf_C2H2_type"/>
</dbReference>
<dbReference type="PANTHER" id="PTHR45801">
    <property type="entry name" value="OS07G0101800 PROTEIN"/>
    <property type="match status" value="1"/>
</dbReference>
<dbReference type="SUPFAM" id="SSF57667">
    <property type="entry name" value="beta-beta-alpha zinc fingers"/>
    <property type="match status" value="1"/>
</dbReference>
<dbReference type="InterPro" id="IPR052426">
    <property type="entry name" value="Plant_dev_regulator"/>
</dbReference>
<dbReference type="AlphaFoldDB" id="A0ABD3JJH2"/>
<dbReference type="GO" id="GO:0008270">
    <property type="term" value="F:zinc ion binding"/>
    <property type="evidence" value="ECO:0007669"/>
    <property type="project" value="UniProtKB-KW"/>
</dbReference>
<keyword evidence="2" id="KW-0479">Metal-binding</keyword>
<comment type="caution">
    <text evidence="11">The sequence shown here is derived from an EMBL/GenBank/DDBJ whole genome shotgun (WGS) entry which is preliminary data.</text>
</comment>
<feature type="compositionally biased region" description="Basic residues" evidence="9">
    <location>
        <begin position="24"/>
        <end position="39"/>
    </location>
</feature>
<evidence type="ECO:0000256" key="7">
    <source>
        <dbReference type="ARBA" id="ARBA00023242"/>
    </source>
</evidence>
<keyword evidence="6" id="KW-0804">Transcription</keyword>
<dbReference type="PROSITE" id="PS50157">
    <property type="entry name" value="ZINC_FINGER_C2H2_2"/>
    <property type="match status" value="1"/>
</dbReference>
<evidence type="ECO:0000256" key="2">
    <source>
        <dbReference type="ARBA" id="ARBA00022723"/>
    </source>
</evidence>
<comment type="subcellular location">
    <subcellularLocation>
        <location evidence="1">Nucleus</location>
    </subcellularLocation>
</comment>
<reference evidence="11 12" key="1">
    <citation type="submission" date="2024-11" db="EMBL/GenBank/DDBJ databases">
        <title>Chromosome-level genome assembly of Eucalyptus globulus Labill. provides insights into its genome evolution.</title>
        <authorList>
            <person name="Li X."/>
        </authorList>
    </citation>
    <scope>NUCLEOTIDE SEQUENCE [LARGE SCALE GENOMIC DNA]</scope>
    <source>
        <strain evidence="11">CL2024</strain>
        <tissue evidence="11">Fresh tender leaves</tissue>
    </source>
</reference>
<dbReference type="GO" id="GO:0005634">
    <property type="term" value="C:nucleus"/>
    <property type="evidence" value="ECO:0007669"/>
    <property type="project" value="UniProtKB-SubCell"/>
</dbReference>
<evidence type="ECO:0000256" key="4">
    <source>
        <dbReference type="ARBA" id="ARBA00022833"/>
    </source>
</evidence>
<dbReference type="Pfam" id="PF13912">
    <property type="entry name" value="zf-C2H2_6"/>
    <property type="match status" value="1"/>
</dbReference>
<keyword evidence="7" id="KW-0539">Nucleus</keyword>
<evidence type="ECO:0000256" key="5">
    <source>
        <dbReference type="ARBA" id="ARBA00023015"/>
    </source>
</evidence>
<feature type="region of interest" description="Disordered" evidence="9">
    <location>
        <begin position="129"/>
        <end position="151"/>
    </location>
</feature>
<evidence type="ECO:0000259" key="10">
    <source>
        <dbReference type="PROSITE" id="PS50157"/>
    </source>
</evidence>
<evidence type="ECO:0000313" key="12">
    <source>
        <dbReference type="Proteomes" id="UP001634007"/>
    </source>
</evidence>
<dbReference type="Proteomes" id="UP001634007">
    <property type="component" value="Unassembled WGS sequence"/>
</dbReference>
<evidence type="ECO:0000256" key="3">
    <source>
        <dbReference type="ARBA" id="ARBA00022771"/>
    </source>
</evidence>
<keyword evidence="4" id="KW-0862">Zinc</keyword>
<organism evidence="11 12">
    <name type="scientific">Eucalyptus globulus</name>
    <name type="common">Tasmanian blue gum</name>
    <dbReference type="NCBI Taxonomy" id="34317"/>
    <lineage>
        <taxon>Eukaryota</taxon>
        <taxon>Viridiplantae</taxon>
        <taxon>Streptophyta</taxon>
        <taxon>Embryophyta</taxon>
        <taxon>Tracheophyta</taxon>
        <taxon>Spermatophyta</taxon>
        <taxon>Magnoliopsida</taxon>
        <taxon>eudicotyledons</taxon>
        <taxon>Gunneridae</taxon>
        <taxon>Pentapetalae</taxon>
        <taxon>rosids</taxon>
        <taxon>malvids</taxon>
        <taxon>Myrtales</taxon>
        <taxon>Myrtaceae</taxon>
        <taxon>Myrtoideae</taxon>
        <taxon>Eucalypteae</taxon>
        <taxon>Eucalyptus</taxon>
    </lineage>
</organism>
<name>A0ABD3JJH2_EUCGL</name>
<dbReference type="InterPro" id="IPR036236">
    <property type="entry name" value="Znf_C2H2_sf"/>
</dbReference>
<evidence type="ECO:0000313" key="11">
    <source>
        <dbReference type="EMBL" id="KAL3727068.1"/>
    </source>
</evidence>
<feature type="compositionally biased region" description="Basic and acidic residues" evidence="9">
    <location>
        <begin position="1"/>
        <end position="17"/>
    </location>
</feature>
<sequence>MEKKSSLSNSLKDHCTRDSSTTTTHHRHHHHHHNHHHQRLNMIKVGSSLIGNYPSHAEDYLSGLSWPPRSYSCSFCKREFGSAQALGGHMNVHRRDRARLRQSSPPALPAMAEKTDCSGGQYPLLGLNLNHNPKPNSNNPNPNFSSSPLSLPPHFARALPTSIRPPPPAFSSTLPSMNFPPASEMGRARKCLATRVGEADCGWTTQGIAKDTKAVRLGMQVDLLDNFKEDEVDLELRLGYSN</sequence>
<keyword evidence="12" id="KW-1185">Reference proteome</keyword>
<dbReference type="EMBL" id="JBJKBG010000008">
    <property type="protein sequence ID" value="KAL3727068.1"/>
    <property type="molecule type" value="Genomic_DNA"/>
</dbReference>
<protein>
    <recommendedName>
        <fullName evidence="10">C2H2-type domain-containing protein</fullName>
    </recommendedName>
</protein>
<proteinExistence type="predicted"/>
<keyword evidence="3 8" id="KW-0863">Zinc-finger</keyword>
<dbReference type="Gene3D" id="3.30.160.60">
    <property type="entry name" value="Classic Zinc Finger"/>
    <property type="match status" value="1"/>
</dbReference>
<dbReference type="PANTHER" id="PTHR45801:SF107">
    <property type="entry name" value="TRANSCRIPTIONAL REGULATOR SUPERMAN-LIKE"/>
    <property type="match status" value="1"/>
</dbReference>
<evidence type="ECO:0000256" key="8">
    <source>
        <dbReference type="PROSITE-ProRule" id="PRU00042"/>
    </source>
</evidence>